<dbReference type="EMBL" id="CAJMWT010004745">
    <property type="protein sequence ID" value="CAE6495698.1"/>
    <property type="molecule type" value="Genomic_DNA"/>
</dbReference>
<evidence type="ECO:0000313" key="3">
    <source>
        <dbReference type="EMBL" id="CAE6495698.1"/>
    </source>
</evidence>
<comment type="caution">
    <text evidence="3">The sequence shown here is derived from an EMBL/GenBank/DDBJ whole genome shotgun (WGS) entry which is preliminary data.</text>
</comment>
<protein>
    <recommendedName>
        <fullName evidence="2">Ricin B lectin domain-containing protein</fullName>
    </recommendedName>
</protein>
<organism evidence="3 4">
    <name type="scientific">Rhizoctonia solani</name>
    <dbReference type="NCBI Taxonomy" id="456999"/>
    <lineage>
        <taxon>Eukaryota</taxon>
        <taxon>Fungi</taxon>
        <taxon>Dikarya</taxon>
        <taxon>Basidiomycota</taxon>
        <taxon>Agaricomycotina</taxon>
        <taxon>Agaricomycetes</taxon>
        <taxon>Cantharellales</taxon>
        <taxon>Ceratobasidiaceae</taxon>
        <taxon>Rhizoctonia</taxon>
    </lineage>
</organism>
<dbReference type="Gene3D" id="2.80.10.50">
    <property type="match status" value="1"/>
</dbReference>
<sequence>MQAYAVYAMQLAEPGFQLFRHATGQGVKHLPLDETMKPGTYHIVSELAHTALQVSEHDRTKIVSWELKKNGEKPEQQWYLQRLGGGYIFRNRKYNDLYLAVASTDTHALVTASIYPSTWVLLKIGDCHGIKLAGDDKLIDLHFGRTANGTEVHIWPSNESKKQTWRLVRVGDGVGESPQEKIPSLEILKKEVLQLKDGIEKKDQQIAGLEGTICRLEADLATKNGSQAKLSQQQTEIASLQAKVDRLEYLVSQLRANAKGNPM</sequence>
<dbReference type="Proteomes" id="UP000663843">
    <property type="component" value="Unassembled WGS sequence"/>
</dbReference>
<dbReference type="InterPro" id="IPR035992">
    <property type="entry name" value="Ricin_B-like_lectins"/>
</dbReference>
<name>A0A8H3CRK3_9AGAM</name>
<dbReference type="SUPFAM" id="SSF50370">
    <property type="entry name" value="Ricin B-like lectins"/>
    <property type="match status" value="1"/>
</dbReference>
<dbReference type="InterPro" id="IPR000772">
    <property type="entry name" value="Ricin_B_lectin"/>
</dbReference>
<reference evidence="3" key="1">
    <citation type="submission" date="2021-01" db="EMBL/GenBank/DDBJ databases">
        <authorList>
            <person name="Kaushik A."/>
        </authorList>
    </citation>
    <scope>NUCLEOTIDE SEQUENCE</scope>
    <source>
        <strain evidence="3">AG2-2IIIB</strain>
    </source>
</reference>
<proteinExistence type="predicted"/>
<keyword evidence="1" id="KW-0175">Coiled coil</keyword>
<feature type="domain" description="Ricin B lectin" evidence="2">
    <location>
        <begin position="36"/>
        <end position="107"/>
    </location>
</feature>
<evidence type="ECO:0000313" key="4">
    <source>
        <dbReference type="Proteomes" id="UP000663843"/>
    </source>
</evidence>
<gene>
    <name evidence="3" type="ORF">RDB_LOCUS133983</name>
</gene>
<dbReference type="Pfam" id="PF14200">
    <property type="entry name" value="RicinB_lectin_2"/>
    <property type="match status" value="1"/>
</dbReference>
<evidence type="ECO:0000256" key="1">
    <source>
        <dbReference type="SAM" id="Coils"/>
    </source>
</evidence>
<feature type="coiled-coil region" evidence="1">
    <location>
        <begin position="185"/>
        <end position="257"/>
    </location>
</feature>
<dbReference type="Gene3D" id="1.20.5.340">
    <property type="match status" value="1"/>
</dbReference>
<accession>A0A8H3CRK3</accession>
<evidence type="ECO:0000259" key="2">
    <source>
        <dbReference type="Pfam" id="PF14200"/>
    </source>
</evidence>
<dbReference type="AlphaFoldDB" id="A0A8H3CRK3"/>